<evidence type="ECO:0000256" key="5">
    <source>
        <dbReference type="SAM" id="MobiDB-lite"/>
    </source>
</evidence>
<dbReference type="AlphaFoldDB" id="A0A158PCW6"/>
<keyword evidence="8" id="KW-1185">Reference proteome</keyword>
<feature type="region of interest" description="Disordered" evidence="5">
    <location>
        <begin position="341"/>
        <end position="374"/>
    </location>
</feature>
<reference evidence="8" key="1">
    <citation type="submission" date="2012-09" db="EMBL/GenBank/DDBJ databases">
        <authorList>
            <person name="Martin A.A."/>
        </authorList>
    </citation>
    <scope>NUCLEOTIDE SEQUENCE</scope>
</reference>
<dbReference type="GO" id="GO:0016020">
    <property type="term" value="C:membrane"/>
    <property type="evidence" value="ECO:0007669"/>
    <property type="project" value="UniProtKB-SubCell"/>
</dbReference>
<evidence type="ECO:0000256" key="1">
    <source>
        <dbReference type="ARBA" id="ARBA00004141"/>
    </source>
</evidence>
<feature type="domain" description="Dendritic cell-specific transmembrane protein-like" evidence="7">
    <location>
        <begin position="58"/>
        <end position="236"/>
    </location>
</feature>
<name>A0A158PCW6_ANGCA</name>
<keyword evidence="3 6" id="KW-1133">Transmembrane helix</keyword>
<evidence type="ECO:0000256" key="6">
    <source>
        <dbReference type="SAM" id="Phobius"/>
    </source>
</evidence>
<keyword evidence="2 6" id="KW-0812">Transmembrane</keyword>
<sequence length="374" mass="43834">MHSNTSKRWLMRSNVLRILQRLINAKSFILFVYCIDGKLKASAPTALFTYNFNYREEFENNFLTDEFDKIDLDMALRGQTKVLPLNKNEKLQYIRRASWKMTSKERTFYRVRLVMTLILSSTPFCFMCMDMGVYSVRNNDIANYFRVLTVSGTGEAAKMMRSLQEVFSPLTSDIRERDDRWRNCFVEPNPPDENILWTIILLFVISIFLCRFEVCALALADNFFPDRVRPRALMLYNRILQSRKNILGAMLEEKKKLLADDQIAGREAIIRRGLQSRGFIRVNCSICNEPDLRIADESNTRLCVSCGVYYCIQCFCLRRYCKECNHDMQVIDRVEMYYEDPTDDEESEDELEDNDNVNPEPDLNTKVSAVKISF</sequence>
<evidence type="ECO:0000313" key="9">
    <source>
        <dbReference type="WBParaSite" id="ACAC_0001326401-mRNA-1"/>
    </source>
</evidence>
<dbReference type="Pfam" id="PF07782">
    <property type="entry name" value="DC_STAMP"/>
    <property type="match status" value="1"/>
</dbReference>
<dbReference type="WBParaSite" id="ACAC_0001326401-mRNA-1">
    <property type="protein sequence ID" value="ACAC_0001326401-mRNA-1"/>
    <property type="gene ID" value="ACAC_0001326401"/>
</dbReference>
<evidence type="ECO:0000313" key="8">
    <source>
        <dbReference type="Proteomes" id="UP000035642"/>
    </source>
</evidence>
<dbReference type="InterPro" id="IPR012858">
    <property type="entry name" value="DC_STAMP-like"/>
</dbReference>
<keyword evidence="4 6" id="KW-0472">Membrane</keyword>
<feature type="transmembrane region" description="Helical" evidence="6">
    <location>
        <begin position="195"/>
        <end position="220"/>
    </location>
</feature>
<dbReference type="PANTHER" id="PTHR21041">
    <property type="entry name" value="DENDRITIC CELL-SPECIFIC TRANSMEMBRANE PROTEIN"/>
    <property type="match status" value="1"/>
</dbReference>
<proteinExistence type="predicted"/>
<evidence type="ECO:0000256" key="2">
    <source>
        <dbReference type="ARBA" id="ARBA00022692"/>
    </source>
</evidence>
<accession>A0A158PCW6</accession>
<evidence type="ECO:0000259" key="7">
    <source>
        <dbReference type="Pfam" id="PF07782"/>
    </source>
</evidence>
<dbReference type="PANTHER" id="PTHR21041:SF9">
    <property type="entry name" value="DENDRITIC CELL-SPECIFIC TRANSMEMBRANE PROTEIN-LIKE DOMAIN-CONTAINING PROTEIN"/>
    <property type="match status" value="1"/>
</dbReference>
<comment type="subcellular location">
    <subcellularLocation>
        <location evidence="1">Membrane</location>
        <topology evidence="1">Multi-pass membrane protein</topology>
    </subcellularLocation>
</comment>
<evidence type="ECO:0000256" key="3">
    <source>
        <dbReference type="ARBA" id="ARBA00022989"/>
    </source>
</evidence>
<dbReference type="STRING" id="6313.A0A158PCW6"/>
<dbReference type="InterPro" id="IPR051856">
    <property type="entry name" value="CSR-E3_Ligase_Protein"/>
</dbReference>
<evidence type="ECO:0000256" key="4">
    <source>
        <dbReference type="ARBA" id="ARBA00023136"/>
    </source>
</evidence>
<reference evidence="9" key="2">
    <citation type="submission" date="2016-04" db="UniProtKB">
        <authorList>
            <consortium name="WormBaseParasite"/>
        </authorList>
    </citation>
    <scope>IDENTIFICATION</scope>
</reference>
<dbReference type="Proteomes" id="UP000035642">
    <property type="component" value="Unassembled WGS sequence"/>
</dbReference>
<organism evidence="8 9">
    <name type="scientific">Angiostrongylus cantonensis</name>
    <name type="common">Rat lungworm</name>
    <dbReference type="NCBI Taxonomy" id="6313"/>
    <lineage>
        <taxon>Eukaryota</taxon>
        <taxon>Metazoa</taxon>
        <taxon>Ecdysozoa</taxon>
        <taxon>Nematoda</taxon>
        <taxon>Chromadorea</taxon>
        <taxon>Rhabditida</taxon>
        <taxon>Rhabditina</taxon>
        <taxon>Rhabditomorpha</taxon>
        <taxon>Strongyloidea</taxon>
        <taxon>Metastrongylidae</taxon>
        <taxon>Angiostrongylus</taxon>
    </lineage>
</organism>
<feature type="transmembrane region" description="Helical" evidence="6">
    <location>
        <begin position="113"/>
        <end position="136"/>
    </location>
</feature>
<protein>
    <submittedName>
        <fullName evidence="9">DC_STAMP domain-containing protein</fullName>
    </submittedName>
</protein>
<feature type="compositionally biased region" description="Acidic residues" evidence="5">
    <location>
        <begin position="341"/>
        <end position="355"/>
    </location>
</feature>